<reference evidence="1" key="1">
    <citation type="submission" date="2018-10" db="EMBL/GenBank/DDBJ databases">
        <title>Hidden diversity of soil giant viruses.</title>
        <authorList>
            <person name="Schulz F."/>
            <person name="Alteio L."/>
            <person name="Goudeau D."/>
            <person name="Ryan E.M."/>
            <person name="Malmstrom R.R."/>
            <person name="Blanchard J."/>
            <person name="Woyke T."/>
        </authorList>
    </citation>
    <scope>NUCLEOTIDE SEQUENCE</scope>
    <source>
        <strain evidence="1">BAV1</strain>
    </source>
</reference>
<dbReference type="EMBL" id="MK071998">
    <property type="protein sequence ID" value="AYV76820.1"/>
    <property type="molecule type" value="Genomic_DNA"/>
</dbReference>
<evidence type="ECO:0000313" key="1">
    <source>
        <dbReference type="EMBL" id="AYV76820.1"/>
    </source>
</evidence>
<organism evidence="1">
    <name type="scientific">Barrevirus sp</name>
    <dbReference type="NCBI Taxonomy" id="2487763"/>
    <lineage>
        <taxon>Viruses</taxon>
        <taxon>Varidnaviria</taxon>
        <taxon>Bamfordvirae</taxon>
        <taxon>Nucleocytoviricota</taxon>
        <taxon>Megaviricetes</taxon>
        <taxon>Imitervirales</taxon>
        <taxon>Mimiviridae</taxon>
        <taxon>Klosneuvirinae</taxon>
    </lineage>
</organism>
<evidence type="ECO:0008006" key="2">
    <source>
        <dbReference type="Google" id="ProtNLM"/>
    </source>
</evidence>
<dbReference type="Gene3D" id="2.160.20.10">
    <property type="entry name" value="Single-stranded right-handed beta-helix, Pectin lyase-like"/>
    <property type="match status" value="1"/>
</dbReference>
<dbReference type="InterPro" id="IPR011050">
    <property type="entry name" value="Pectin_lyase_fold/virulence"/>
</dbReference>
<accession>A0A3G4ZPJ9</accession>
<gene>
    <name evidence="1" type="ORF">Barrevirus1_42</name>
</gene>
<dbReference type="SMART" id="SM00710">
    <property type="entry name" value="PbH1"/>
    <property type="match status" value="8"/>
</dbReference>
<dbReference type="InterPro" id="IPR006626">
    <property type="entry name" value="PbH1"/>
</dbReference>
<protein>
    <recommendedName>
        <fullName evidence="2">Right handed beta helix domain-containing protein</fullName>
    </recommendedName>
</protein>
<name>A0A3G4ZPJ9_9VIRU</name>
<dbReference type="InterPro" id="IPR012334">
    <property type="entry name" value="Pectin_lyas_fold"/>
</dbReference>
<dbReference type="SUPFAM" id="SSF51126">
    <property type="entry name" value="Pectin lyase-like"/>
    <property type="match status" value="1"/>
</dbReference>
<sequence>MDNQQIIIINNSDLPCILTGPATYKFKDNLTYDPLSENTTAITIETNDITIDLTNYEIKQKEGNQYLTTCIKVTPGQNNIHIINGKINGFNGSAIHFEGPNEKFTITNIHISNCGSDSRFNLSDISFSTDSGIKLGNELLGEGEDKSVSFGQIDNITITNCKNKGISISADQHIIIQDTVIENIYTNIPSLIVASVDIRCKASANILGKRGNNITIQRCTFKKVESNVLCKGGVLFGLGIFQFDHVVIKDCLIQDSISMNPVNSNAFFCCNLLVAGLTNAIIKGNRFINAISSGTYFNENFHSSANTLNNGLGITNTIKMTDCISYTSIGDFIVSSFEIAYSTKDTVISNCQSFNVKCRGINPGTLPLIVPEAIGFIFCGGRAFTCSLDQEEDNRRGNLSGLIVHNCSSANVKTEKGIASAFSYNPGLFNKYKETGKDPKDLTLTDTVNCSNIQFSSCRSINIKTENGLGSGFIIDKGLFPSSDALLCVSMLVLNGDNNAGNKPMFKYIPYKYADSLTNITLRDCIITNCHGTDANSSAIILSGLDDKPIIDNCLIENCNNDILLTGGLIEIGNLYPGIPGILDPVPNEPVDLKMTVKY</sequence>
<proteinExistence type="predicted"/>